<dbReference type="Proteomes" id="UP000242188">
    <property type="component" value="Unassembled WGS sequence"/>
</dbReference>
<dbReference type="CDD" id="cd03144">
    <property type="entry name" value="GATase1_ScBLP_like"/>
    <property type="match status" value="1"/>
</dbReference>
<proteinExistence type="predicted"/>
<comment type="caution">
    <text evidence="2">The sequence shown here is derived from an EMBL/GenBank/DDBJ whole genome shotgun (WGS) entry which is preliminary data.</text>
</comment>
<sequence>MMSTIYLYSGQGADESDSEIIIQSLQKSLKPGVYTVNKITADEIIKGTWASTAAAFVMPGGFDRGFIRALGDSGATAIREYVWNGGSYLGLGAGAYYACDYIAFAVGGPLQVVGDRPLKFFPGEGIGPAYGPYSYDDERGARAAPVDFFQYPGPRSISSKIYFNGGNLFVPYKAESGGKQNGTTSDIPMGTVDKVLGLYSQLPTQPISIVKCKAGTGVAVLSGVEMEVRSSDLNGSDPYLKPIKQELEPYDVTNETIWSSALQEMGLQVIV</sequence>
<evidence type="ECO:0000313" key="3">
    <source>
        <dbReference type="Proteomes" id="UP000242188"/>
    </source>
</evidence>
<dbReference type="Pfam" id="PF09825">
    <property type="entry name" value="BPL_N"/>
    <property type="match status" value="1"/>
</dbReference>
<dbReference type="AlphaFoldDB" id="A0A210PHD4"/>
<dbReference type="InterPro" id="IPR019197">
    <property type="entry name" value="Biotin-prot_ligase_N"/>
</dbReference>
<dbReference type="OrthoDB" id="10250105at2759"/>
<gene>
    <name evidence="2" type="ORF">KP79_PYT03299</name>
</gene>
<dbReference type="InterPro" id="IPR029062">
    <property type="entry name" value="Class_I_gatase-like"/>
</dbReference>
<keyword evidence="3" id="KW-1185">Reference proteome</keyword>
<dbReference type="SUPFAM" id="SSF52317">
    <property type="entry name" value="Class I glutamine amidotransferase-like"/>
    <property type="match status" value="1"/>
</dbReference>
<keyword evidence="2" id="KW-0436">Ligase</keyword>
<feature type="domain" description="Biotin-protein ligase N-terminal" evidence="1">
    <location>
        <begin position="5"/>
        <end position="269"/>
    </location>
</feature>
<protein>
    <submittedName>
        <fullName evidence="2">Biotin--protein ligase</fullName>
    </submittedName>
</protein>
<evidence type="ECO:0000313" key="2">
    <source>
        <dbReference type="EMBL" id="OWF35893.1"/>
    </source>
</evidence>
<dbReference type="InterPro" id="IPR015834">
    <property type="entry name" value="UCP016642"/>
</dbReference>
<name>A0A210PHD4_MIZYE</name>
<organism evidence="2 3">
    <name type="scientific">Mizuhopecten yessoensis</name>
    <name type="common">Japanese scallop</name>
    <name type="synonym">Patinopecten yessoensis</name>
    <dbReference type="NCBI Taxonomy" id="6573"/>
    <lineage>
        <taxon>Eukaryota</taxon>
        <taxon>Metazoa</taxon>
        <taxon>Spiralia</taxon>
        <taxon>Lophotrochozoa</taxon>
        <taxon>Mollusca</taxon>
        <taxon>Bivalvia</taxon>
        <taxon>Autobranchia</taxon>
        <taxon>Pteriomorphia</taxon>
        <taxon>Pectinida</taxon>
        <taxon>Pectinoidea</taxon>
        <taxon>Pectinidae</taxon>
        <taxon>Mizuhopecten</taxon>
    </lineage>
</organism>
<reference evidence="2 3" key="1">
    <citation type="journal article" date="2017" name="Nat. Ecol. Evol.">
        <title>Scallop genome provides insights into evolution of bilaterian karyotype and development.</title>
        <authorList>
            <person name="Wang S."/>
            <person name="Zhang J."/>
            <person name="Jiao W."/>
            <person name="Li J."/>
            <person name="Xun X."/>
            <person name="Sun Y."/>
            <person name="Guo X."/>
            <person name="Huan P."/>
            <person name="Dong B."/>
            <person name="Zhang L."/>
            <person name="Hu X."/>
            <person name="Sun X."/>
            <person name="Wang J."/>
            <person name="Zhao C."/>
            <person name="Wang Y."/>
            <person name="Wang D."/>
            <person name="Huang X."/>
            <person name="Wang R."/>
            <person name="Lv J."/>
            <person name="Li Y."/>
            <person name="Zhang Z."/>
            <person name="Liu B."/>
            <person name="Lu W."/>
            <person name="Hui Y."/>
            <person name="Liang J."/>
            <person name="Zhou Z."/>
            <person name="Hou R."/>
            <person name="Li X."/>
            <person name="Liu Y."/>
            <person name="Li H."/>
            <person name="Ning X."/>
            <person name="Lin Y."/>
            <person name="Zhao L."/>
            <person name="Xing Q."/>
            <person name="Dou J."/>
            <person name="Li Y."/>
            <person name="Mao J."/>
            <person name="Guo H."/>
            <person name="Dou H."/>
            <person name="Li T."/>
            <person name="Mu C."/>
            <person name="Jiang W."/>
            <person name="Fu Q."/>
            <person name="Fu X."/>
            <person name="Miao Y."/>
            <person name="Liu J."/>
            <person name="Yu Q."/>
            <person name="Li R."/>
            <person name="Liao H."/>
            <person name="Li X."/>
            <person name="Kong Y."/>
            <person name="Jiang Z."/>
            <person name="Chourrout D."/>
            <person name="Li R."/>
            <person name="Bao Z."/>
        </authorList>
    </citation>
    <scope>NUCLEOTIDE SEQUENCE [LARGE SCALE GENOMIC DNA]</scope>
    <source>
        <strain evidence="2 3">PY_sf001</strain>
    </source>
</reference>
<evidence type="ECO:0000259" key="1">
    <source>
        <dbReference type="Pfam" id="PF09825"/>
    </source>
</evidence>
<dbReference type="GO" id="GO:0016874">
    <property type="term" value="F:ligase activity"/>
    <property type="evidence" value="ECO:0007669"/>
    <property type="project" value="UniProtKB-KW"/>
</dbReference>
<dbReference type="PIRSF" id="PIRSF016642">
    <property type="entry name" value="UCP016642"/>
    <property type="match status" value="1"/>
</dbReference>
<dbReference type="STRING" id="6573.A0A210PHD4"/>
<accession>A0A210PHD4</accession>
<dbReference type="EMBL" id="NEDP02076699">
    <property type="protein sequence ID" value="OWF35893.1"/>
    <property type="molecule type" value="Genomic_DNA"/>
</dbReference>